<evidence type="ECO:0000256" key="2">
    <source>
        <dbReference type="ARBA" id="ARBA00022692"/>
    </source>
</evidence>
<gene>
    <name evidence="7" type="ORF">A6E04_15240</name>
</gene>
<evidence type="ECO:0000259" key="6">
    <source>
        <dbReference type="Pfam" id="PF04893"/>
    </source>
</evidence>
<feature type="transmembrane region" description="Helical" evidence="5">
    <location>
        <begin position="31"/>
        <end position="50"/>
    </location>
</feature>
<dbReference type="STRING" id="688.A6E04_15240"/>
<dbReference type="AlphaFoldDB" id="A0A1B9NXU7"/>
<evidence type="ECO:0000256" key="3">
    <source>
        <dbReference type="ARBA" id="ARBA00022989"/>
    </source>
</evidence>
<feature type="transmembrane region" description="Helical" evidence="5">
    <location>
        <begin position="93"/>
        <end position="111"/>
    </location>
</feature>
<dbReference type="Proteomes" id="UP000093523">
    <property type="component" value="Unassembled WGS sequence"/>
</dbReference>
<evidence type="ECO:0000256" key="5">
    <source>
        <dbReference type="SAM" id="Phobius"/>
    </source>
</evidence>
<dbReference type="GO" id="GO:0016020">
    <property type="term" value="C:membrane"/>
    <property type="evidence" value="ECO:0007669"/>
    <property type="project" value="UniProtKB-SubCell"/>
</dbReference>
<keyword evidence="3 5" id="KW-1133">Transmembrane helix</keyword>
<feature type="domain" description="Yip1" evidence="6">
    <location>
        <begin position="13"/>
        <end position="225"/>
    </location>
</feature>
<evidence type="ECO:0000256" key="1">
    <source>
        <dbReference type="ARBA" id="ARBA00004141"/>
    </source>
</evidence>
<dbReference type="OrthoDB" id="5914808at2"/>
<name>A0A1B9NXU7_ALILO</name>
<keyword evidence="4 5" id="KW-0472">Membrane</keyword>
<organism evidence="7 8">
    <name type="scientific">Aliivibrio logei</name>
    <name type="common">Vibrio logei</name>
    <dbReference type="NCBI Taxonomy" id="688"/>
    <lineage>
        <taxon>Bacteria</taxon>
        <taxon>Pseudomonadati</taxon>
        <taxon>Pseudomonadota</taxon>
        <taxon>Gammaproteobacteria</taxon>
        <taxon>Vibrionales</taxon>
        <taxon>Vibrionaceae</taxon>
        <taxon>Aliivibrio</taxon>
    </lineage>
</organism>
<proteinExistence type="predicted"/>
<evidence type="ECO:0000313" key="7">
    <source>
        <dbReference type="EMBL" id="OCH20541.1"/>
    </source>
</evidence>
<evidence type="ECO:0000256" key="4">
    <source>
        <dbReference type="ARBA" id="ARBA00023136"/>
    </source>
</evidence>
<dbReference type="InterPro" id="IPR006977">
    <property type="entry name" value="Yip1_dom"/>
</dbReference>
<keyword evidence="2 5" id="KW-0812">Transmembrane</keyword>
<comment type="caution">
    <text evidence="7">The sequence shown here is derived from an EMBL/GenBank/DDBJ whole genome shotgun (WGS) entry which is preliminary data.</text>
</comment>
<protein>
    <recommendedName>
        <fullName evidence="6">Yip1 domain-containing protein</fullName>
    </recommendedName>
</protein>
<sequence length="230" mass="25750">MTPSSNPLILLVDIFRSPTDCFAALYEHGKWAWLPFLLLIFSPFIFWGTYFDLVNFDWVVTSLTQQIDSIGGQVKAEWLTKEILLAGEVINDVMGRVASVLLLALWFKLATKQSKYQHGYFKWVAASTIVMFPALIGDIASYISLLLNHANTMPYAADLNSLNGLIKLPMTDHWSAYASSFPLLMPWYIVLGYAALGAWTDLDRARALIISALPWVACFTLWGLITAFSG</sequence>
<feature type="transmembrane region" description="Helical" evidence="5">
    <location>
        <begin position="174"/>
        <end position="196"/>
    </location>
</feature>
<evidence type="ECO:0000313" key="8">
    <source>
        <dbReference type="Proteomes" id="UP000093523"/>
    </source>
</evidence>
<dbReference type="EMBL" id="MAJU01000012">
    <property type="protein sequence ID" value="OCH20541.1"/>
    <property type="molecule type" value="Genomic_DNA"/>
</dbReference>
<accession>A0A1B9NXU7</accession>
<feature type="transmembrane region" description="Helical" evidence="5">
    <location>
        <begin position="123"/>
        <end position="145"/>
    </location>
</feature>
<dbReference type="Pfam" id="PF04893">
    <property type="entry name" value="Yip1"/>
    <property type="match status" value="1"/>
</dbReference>
<feature type="transmembrane region" description="Helical" evidence="5">
    <location>
        <begin position="208"/>
        <end position="228"/>
    </location>
</feature>
<dbReference type="RefSeq" id="WP_065611592.1">
    <property type="nucleotide sequence ID" value="NZ_CAWMPN010000012.1"/>
</dbReference>
<comment type="subcellular location">
    <subcellularLocation>
        <location evidence="1">Membrane</location>
        <topology evidence="1">Multi-pass membrane protein</topology>
    </subcellularLocation>
</comment>
<reference evidence="7 8" key="1">
    <citation type="submission" date="2016-06" db="EMBL/GenBank/DDBJ databases">
        <authorList>
            <person name="Kjaerup R.B."/>
            <person name="Dalgaard T.S."/>
            <person name="Juul-Madsen H.R."/>
        </authorList>
    </citation>
    <scope>NUCLEOTIDE SEQUENCE [LARGE SCALE GENOMIC DNA]</scope>
    <source>
        <strain evidence="7 8">1S159</strain>
    </source>
</reference>